<dbReference type="PANTHER" id="PTHR46041:SF2">
    <property type="entry name" value="MITOCHONDRIAL INNER MEMBRANE PROTEASE SUBUNIT 2"/>
    <property type="match status" value="1"/>
</dbReference>
<evidence type="ECO:0000256" key="9">
    <source>
        <dbReference type="ARBA" id="ARBA00023128"/>
    </source>
</evidence>
<dbReference type="GeneID" id="25325713"/>
<dbReference type="GO" id="GO:0006465">
    <property type="term" value="P:signal peptide processing"/>
    <property type="evidence" value="ECO:0007669"/>
    <property type="project" value="InterPro"/>
</dbReference>
<protein>
    <recommendedName>
        <fullName evidence="3">Mitochondrial inner membrane protease subunit 2</fullName>
    </recommendedName>
</protein>
<feature type="domain" description="Peptidase S26" evidence="13">
    <location>
        <begin position="93"/>
        <end position="192"/>
    </location>
</feature>
<dbReference type="GO" id="GO:0004252">
    <property type="term" value="F:serine-type endopeptidase activity"/>
    <property type="evidence" value="ECO:0007669"/>
    <property type="project" value="InterPro"/>
</dbReference>
<evidence type="ECO:0000256" key="12">
    <source>
        <dbReference type="SAM" id="MobiDB-lite"/>
    </source>
</evidence>
<name>A0A0D2C3D9_9EURO</name>
<evidence type="ECO:0000256" key="10">
    <source>
        <dbReference type="ARBA" id="ARBA00023136"/>
    </source>
</evidence>
<sequence length="419" mass="47265">MPPASRGLVILRFIRHASSTRISRPLPPRPLTALKENAKPSLSFPLRAEDDKPIPQPMPSPSQSEPPPPPPPPRNPLFSAFTSATARRWLWRLFFLFPPIAFIITEFPLRIVTVRGPSMAPYLNTHSSPELPETSFDRILLQKVAFPSRPSIILRNPKFQIQRGQIIVFYAPHDPTKWAVKRVVGIPGDRVQPLPGYPGGDEPVVVPYNHIWVEGDANSRDKTLDSNWYGPISQNLVIGFAKAVWTPWSWPWEWTSAVKWQEHDYPAKKSGRIEEDVVGEAKINPDKIRMSLAFADGTAERELVAMKSRRDMLPDMMADPKKLAKMRTIYRHARWELDQQNPVSLDVAQELVGELEAAFESAGLYKDGTEPPVKPPVVASADDDESDLDVEKKKLLDEYLERQRQKDSKTVGNDGLSTA</sequence>
<keyword evidence="7" id="KW-0378">Hydrolase</keyword>
<accession>A0A0D2C3D9</accession>
<evidence type="ECO:0000313" key="14">
    <source>
        <dbReference type="EMBL" id="KIW59351.1"/>
    </source>
</evidence>
<dbReference type="PANTHER" id="PTHR46041">
    <property type="entry name" value="MITOCHONDRIAL INNER MEMBRANE PROTEASE SUBUNIT 2"/>
    <property type="match status" value="1"/>
</dbReference>
<feature type="region of interest" description="Disordered" evidence="12">
    <location>
        <begin position="363"/>
        <end position="419"/>
    </location>
</feature>
<dbReference type="GO" id="GO:0006627">
    <property type="term" value="P:protein processing involved in protein targeting to mitochondrion"/>
    <property type="evidence" value="ECO:0007669"/>
    <property type="project" value="InterPro"/>
</dbReference>
<dbReference type="InterPro" id="IPR037730">
    <property type="entry name" value="IMP2"/>
</dbReference>
<dbReference type="InterPro" id="IPR019533">
    <property type="entry name" value="Peptidase_S26"/>
</dbReference>
<evidence type="ECO:0000313" key="15">
    <source>
        <dbReference type="Proteomes" id="UP000054342"/>
    </source>
</evidence>
<dbReference type="PRINTS" id="PR00727">
    <property type="entry name" value="LEADERPTASE"/>
</dbReference>
<evidence type="ECO:0000256" key="8">
    <source>
        <dbReference type="ARBA" id="ARBA00022989"/>
    </source>
</evidence>
<feature type="compositionally biased region" description="Basic and acidic residues" evidence="12">
    <location>
        <begin position="389"/>
        <end position="409"/>
    </location>
</feature>
<evidence type="ECO:0000256" key="6">
    <source>
        <dbReference type="ARBA" id="ARBA00022792"/>
    </source>
</evidence>
<dbReference type="GO" id="GO:0042720">
    <property type="term" value="C:mitochondrial inner membrane peptidase complex"/>
    <property type="evidence" value="ECO:0007669"/>
    <property type="project" value="InterPro"/>
</dbReference>
<dbReference type="STRING" id="348802.A0A0D2C3D9"/>
<proteinExistence type="inferred from homology"/>
<dbReference type="InterPro" id="IPR036286">
    <property type="entry name" value="LexA/Signal_pep-like_sf"/>
</dbReference>
<organism evidence="14 15">
    <name type="scientific">Exophiala xenobiotica</name>
    <dbReference type="NCBI Taxonomy" id="348802"/>
    <lineage>
        <taxon>Eukaryota</taxon>
        <taxon>Fungi</taxon>
        <taxon>Dikarya</taxon>
        <taxon>Ascomycota</taxon>
        <taxon>Pezizomycotina</taxon>
        <taxon>Eurotiomycetes</taxon>
        <taxon>Chaetothyriomycetidae</taxon>
        <taxon>Chaetothyriales</taxon>
        <taxon>Herpotrichiellaceae</taxon>
        <taxon>Exophiala</taxon>
    </lineage>
</organism>
<comment type="similarity">
    <text evidence="2">Belongs to the peptidase S26 family. IMP2 subfamily.</text>
</comment>
<evidence type="ECO:0000259" key="13">
    <source>
        <dbReference type="Pfam" id="PF10502"/>
    </source>
</evidence>
<dbReference type="Gene3D" id="2.10.109.10">
    <property type="entry name" value="Umud Fragment, subunit A"/>
    <property type="match status" value="1"/>
</dbReference>
<dbReference type="CDD" id="cd06530">
    <property type="entry name" value="S26_SPase_I"/>
    <property type="match status" value="1"/>
</dbReference>
<dbReference type="EMBL" id="KN847318">
    <property type="protein sequence ID" value="KIW59351.1"/>
    <property type="molecule type" value="Genomic_DNA"/>
</dbReference>
<dbReference type="HOGENOM" id="CLU_048136_0_0_1"/>
<evidence type="ECO:0000256" key="11">
    <source>
        <dbReference type="PIRSR" id="PIRSR600223-1"/>
    </source>
</evidence>
<keyword evidence="6" id="KW-0999">Mitochondrion inner membrane</keyword>
<dbReference type="Proteomes" id="UP000054342">
    <property type="component" value="Unassembled WGS sequence"/>
</dbReference>
<feature type="active site" evidence="11">
    <location>
        <position position="118"/>
    </location>
</feature>
<keyword evidence="8" id="KW-1133">Transmembrane helix</keyword>
<feature type="compositionally biased region" description="Pro residues" evidence="12">
    <location>
        <begin position="54"/>
        <end position="75"/>
    </location>
</feature>
<dbReference type="OrthoDB" id="9996127at2759"/>
<dbReference type="RefSeq" id="XP_013319935.1">
    <property type="nucleotide sequence ID" value="XM_013464481.1"/>
</dbReference>
<dbReference type="InterPro" id="IPR000223">
    <property type="entry name" value="Pept_S26A_signal_pept_1"/>
</dbReference>
<keyword evidence="4" id="KW-0645">Protease</keyword>
<reference evidence="14 15" key="1">
    <citation type="submission" date="2015-01" db="EMBL/GenBank/DDBJ databases">
        <title>The Genome Sequence of Exophiala xenobiotica CBS118157.</title>
        <authorList>
            <consortium name="The Broad Institute Genomics Platform"/>
            <person name="Cuomo C."/>
            <person name="de Hoog S."/>
            <person name="Gorbushina A."/>
            <person name="Stielow B."/>
            <person name="Teixiera M."/>
            <person name="Abouelleil A."/>
            <person name="Chapman S.B."/>
            <person name="Priest M."/>
            <person name="Young S.K."/>
            <person name="Wortman J."/>
            <person name="Nusbaum C."/>
            <person name="Birren B."/>
        </authorList>
    </citation>
    <scope>NUCLEOTIDE SEQUENCE [LARGE SCALE GENOMIC DNA]</scope>
    <source>
        <strain evidence="14 15">CBS 118157</strain>
    </source>
</reference>
<feature type="region of interest" description="Disordered" evidence="12">
    <location>
        <begin position="24"/>
        <end position="77"/>
    </location>
</feature>
<evidence type="ECO:0000256" key="5">
    <source>
        <dbReference type="ARBA" id="ARBA00022692"/>
    </source>
</evidence>
<evidence type="ECO:0000256" key="7">
    <source>
        <dbReference type="ARBA" id="ARBA00022801"/>
    </source>
</evidence>
<keyword evidence="5" id="KW-0812">Transmembrane</keyword>
<dbReference type="SUPFAM" id="SSF51306">
    <property type="entry name" value="LexA/Signal peptidase"/>
    <property type="match status" value="1"/>
</dbReference>
<evidence type="ECO:0000256" key="2">
    <source>
        <dbReference type="ARBA" id="ARBA00007066"/>
    </source>
</evidence>
<keyword evidence="10" id="KW-0472">Membrane</keyword>
<keyword evidence="15" id="KW-1185">Reference proteome</keyword>
<keyword evidence="9" id="KW-0496">Mitochondrion</keyword>
<feature type="active site" evidence="11">
    <location>
        <position position="181"/>
    </location>
</feature>
<evidence type="ECO:0000256" key="4">
    <source>
        <dbReference type="ARBA" id="ARBA00022670"/>
    </source>
</evidence>
<comment type="subcellular location">
    <subcellularLocation>
        <location evidence="1">Mitochondrion inner membrane</location>
        <topology evidence="1">Single-pass membrane protein</topology>
    </subcellularLocation>
</comment>
<dbReference type="Pfam" id="PF10502">
    <property type="entry name" value="Peptidase_S26"/>
    <property type="match status" value="1"/>
</dbReference>
<dbReference type="AlphaFoldDB" id="A0A0D2C3D9"/>
<evidence type="ECO:0000256" key="1">
    <source>
        <dbReference type="ARBA" id="ARBA00004434"/>
    </source>
</evidence>
<gene>
    <name evidence="14" type="ORF">PV05_03805</name>
</gene>
<evidence type="ECO:0000256" key="3">
    <source>
        <dbReference type="ARBA" id="ARBA00013650"/>
    </source>
</evidence>